<dbReference type="PROSITE" id="PS50240">
    <property type="entry name" value="TRYPSIN_DOM"/>
    <property type="match status" value="1"/>
</dbReference>
<dbReference type="Pfam" id="PF00089">
    <property type="entry name" value="Trypsin"/>
    <property type="match status" value="1"/>
</dbReference>
<reference evidence="3" key="1">
    <citation type="submission" date="2020-11" db="EMBL/GenBank/DDBJ databases">
        <authorList>
            <person name="Tran Van P."/>
        </authorList>
    </citation>
    <scope>NUCLEOTIDE SEQUENCE</scope>
</reference>
<feature type="domain" description="Peptidase S1" evidence="2">
    <location>
        <begin position="24"/>
        <end position="119"/>
    </location>
</feature>
<evidence type="ECO:0000256" key="1">
    <source>
        <dbReference type="ARBA" id="ARBA00023157"/>
    </source>
</evidence>
<dbReference type="AlphaFoldDB" id="A0A7R9JZE5"/>
<proteinExistence type="predicted"/>
<dbReference type="InterPro" id="IPR009003">
    <property type="entry name" value="Peptidase_S1_PA"/>
</dbReference>
<dbReference type="PANTHER" id="PTHR24253:SF176">
    <property type="entry name" value="CORIN, ISOFORM B"/>
    <property type="match status" value="1"/>
</dbReference>
<dbReference type="Gene3D" id="2.40.10.10">
    <property type="entry name" value="Trypsin-like serine proteases"/>
    <property type="match status" value="1"/>
</dbReference>
<dbReference type="PANTHER" id="PTHR24253">
    <property type="entry name" value="TRANSMEMBRANE PROTEASE SERINE"/>
    <property type="match status" value="1"/>
</dbReference>
<sequence>MRTALAIKKTGGIRRTCTYALKDELPLLNTSGAISTWDINVNLSHLLEPRKEIDSDLIGAGTPLSCLGDSGGPLVCMHPDNRYYLCGVVSWGVGCARPNLPGVYTQVSCYSRWIKDVLYNVDDILNQHNEERTDQMKQPFYIFPPINLLSTTPATNISY</sequence>
<dbReference type="GO" id="GO:0006508">
    <property type="term" value="P:proteolysis"/>
    <property type="evidence" value="ECO:0007669"/>
    <property type="project" value="InterPro"/>
</dbReference>
<evidence type="ECO:0000313" key="3">
    <source>
        <dbReference type="EMBL" id="CAD7593661.1"/>
    </source>
</evidence>
<protein>
    <recommendedName>
        <fullName evidence="2">Peptidase S1 domain-containing protein</fullName>
    </recommendedName>
</protein>
<evidence type="ECO:0000259" key="2">
    <source>
        <dbReference type="PROSITE" id="PS50240"/>
    </source>
</evidence>
<keyword evidence="1" id="KW-1015">Disulfide bond</keyword>
<name>A0A7R9JZE5_TIMGE</name>
<dbReference type="InterPro" id="IPR043504">
    <property type="entry name" value="Peptidase_S1_PA_chymotrypsin"/>
</dbReference>
<dbReference type="InterPro" id="IPR001254">
    <property type="entry name" value="Trypsin_dom"/>
</dbReference>
<dbReference type="SUPFAM" id="SSF50494">
    <property type="entry name" value="Trypsin-like serine proteases"/>
    <property type="match status" value="1"/>
</dbReference>
<organism evidence="3">
    <name type="scientific">Timema genevievae</name>
    <name type="common">Walking stick</name>
    <dbReference type="NCBI Taxonomy" id="629358"/>
    <lineage>
        <taxon>Eukaryota</taxon>
        <taxon>Metazoa</taxon>
        <taxon>Ecdysozoa</taxon>
        <taxon>Arthropoda</taxon>
        <taxon>Hexapoda</taxon>
        <taxon>Insecta</taxon>
        <taxon>Pterygota</taxon>
        <taxon>Neoptera</taxon>
        <taxon>Polyneoptera</taxon>
        <taxon>Phasmatodea</taxon>
        <taxon>Timematodea</taxon>
        <taxon>Timematoidea</taxon>
        <taxon>Timematidae</taxon>
        <taxon>Timema</taxon>
    </lineage>
</organism>
<dbReference type="GO" id="GO:0004252">
    <property type="term" value="F:serine-type endopeptidase activity"/>
    <property type="evidence" value="ECO:0007669"/>
    <property type="project" value="InterPro"/>
</dbReference>
<accession>A0A7R9JZE5</accession>
<gene>
    <name evidence="3" type="ORF">TGEB3V08_LOCUS5412</name>
</gene>
<dbReference type="EMBL" id="OE841014">
    <property type="protein sequence ID" value="CAD7593661.1"/>
    <property type="molecule type" value="Genomic_DNA"/>
</dbReference>